<organism evidence="2 3">
    <name type="scientific">Ammonicoccus fulvus</name>
    <dbReference type="NCBI Taxonomy" id="3138240"/>
    <lineage>
        <taxon>Bacteria</taxon>
        <taxon>Bacillati</taxon>
        <taxon>Actinomycetota</taxon>
        <taxon>Actinomycetes</taxon>
        <taxon>Propionibacteriales</taxon>
        <taxon>Propionibacteriaceae</taxon>
        <taxon>Ammonicoccus</taxon>
    </lineage>
</organism>
<dbReference type="RefSeq" id="WP_425309004.1">
    <property type="nucleotide sequence ID" value="NZ_CP154795.1"/>
</dbReference>
<dbReference type="Gene3D" id="3.10.129.10">
    <property type="entry name" value="Hotdog Thioesterase"/>
    <property type="match status" value="1"/>
</dbReference>
<protein>
    <submittedName>
        <fullName evidence="2">Hotdog domain-containing protein</fullName>
    </submittedName>
</protein>
<dbReference type="EMBL" id="CP154795">
    <property type="protein sequence ID" value="XAN07539.1"/>
    <property type="molecule type" value="Genomic_DNA"/>
</dbReference>
<dbReference type="InterPro" id="IPR006683">
    <property type="entry name" value="Thioestr_dom"/>
</dbReference>
<evidence type="ECO:0000259" key="1">
    <source>
        <dbReference type="Pfam" id="PF03061"/>
    </source>
</evidence>
<dbReference type="CDD" id="cd00586">
    <property type="entry name" value="4HBT"/>
    <property type="match status" value="1"/>
</dbReference>
<name>A0ABZ3FR35_9ACTN</name>
<reference evidence="2 3" key="1">
    <citation type="submission" date="2024-04" db="EMBL/GenBank/DDBJ databases">
        <title>Isolation of an actinomycete strain from pig manure.</title>
        <authorList>
            <person name="Gong T."/>
            <person name="Yu Z."/>
            <person name="An M."/>
            <person name="Wei C."/>
            <person name="Yang W."/>
            <person name="Liu L."/>
        </authorList>
    </citation>
    <scope>NUCLEOTIDE SEQUENCE [LARGE SCALE GENOMIC DNA]</scope>
    <source>
        <strain evidence="2 3">ZF39</strain>
    </source>
</reference>
<dbReference type="Pfam" id="PF03061">
    <property type="entry name" value="4HBT"/>
    <property type="match status" value="1"/>
</dbReference>
<feature type="domain" description="Thioesterase" evidence="1">
    <location>
        <begin position="27"/>
        <end position="104"/>
    </location>
</feature>
<evidence type="ECO:0000313" key="2">
    <source>
        <dbReference type="EMBL" id="XAN07539.1"/>
    </source>
</evidence>
<gene>
    <name evidence="2" type="ORF">AADG42_09605</name>
</gene>
<dbReference type="Proteomes" id="UP001442841">
    <property type="component" value="Chromosome"/>
</dbReference>
<evidence type="ECO:0000313" key="3">
    <source>
        <dbReference type="Proteomes" id="UP001442841"/>
    </source>
</evidence>
<proteinExistence type="predicted"/>
<keyword evidence="3" id="KW-1185">Reference proteome</keyword>
<accession>A0ABZ3FR35</accession>
<sequence>MSVREEITGAYLVMPRRLTWAETDAAGHNHFSAGVRWLEEAEHELFHRLGLVRTVPLLPRVHVELDFRDRIYFGDELTVIAGIISVGRSSATFGTEVIVGDETKLEARHTVVHCPEPNGGSGPWPERVKDLLVRYGAVPPREPVLSAVAVGPVAATR</sequence>
<dbReference type="SUPFAM" id="SSF54637">
    <property type="entry name" value="Thioesterase/thiol ester dehydrase-isomerase"/>
    <property type="match status" value="1"/>
</dbReference>
<dbReference type="InterPro" id="IPR029069">
    <property type="entry name" value="HotDog_dom_sf"/>
</dbReference>